<evidence type="ECO:0000256" key="1">
    <source>
        <dbReference type="SAM" id="Phobius"/>
    </source>
</evidence>
<evidence type="ECO:0000313" key="2">
    <source>
        <dbReference type="EMBL" id="ODQ74969.1"/>
    </source>
</evidence>
<dbReference type="InterPro" id="IPR013901">
    <property type="entry name" value="Anthrone_oxy"/>
</dbReference>
<dbReference type="AlphaFoldDB" id="A0A1E3QB95"/>
<organism evidence="2 3">
    <name type="scientific">Lipomyces starkeyi NRRL Y-11557</name>
    <dbReference type="NCBI Taxonomy" id="675824"/>
    <lineage>
        <taxon>Eukaryota</taxon>
        <taxon>Fungi</taxon>
        <taxon>Dikarya</taxon>
        <taxon>Ascomycota</taxon>
        <taxon>Saccharomycotina</taxon>
        <taxon>Lipomycetes</taxon>
        <taxon>Lipomycetales</taxon>
        <taxon>Lipomycetaceae</taxon>
        <taxon>Lipomyces</taxon>
    </lineage>
</organism>
<dbReference type="OrthoDB" id="5954308at2759"/>
<dbReference type="Pfam" id="PF08592">
    <property type="entry name" value="Anthrone_oxy"/>
    <property type="match status" value="1"/>
</dbReference>
<feature type="transmembrane region" description="Helical" evidence="1">
    <location>
        <begin position="69"/>
        <end position="88"/>
    </location>
</feature>
<dbReference type="EMBL" id="KV454291">
    <property type="protein sequence ID" value="ODQ74969.1"/>
    <property type="molecule type" value="Genomic_DNA"/>
</dbReference>
<keyword evidence="3" id="KW-1185">Reference proteome</keyword>
<sequence>MSAIVNSIPHAVYPLGLGLLTTSSIFFGNIGLSLTGPLPIIKGELGEIGLNGKQKLGIWQAFFDEAAKYVVLGTFLTSALHLLALPLLPTRNLQVLSTTSAVLSLSILPYTGLVIMPTIKSLKTLDKNSELTPAEESEVVRLIEKWDTQHKVRFGMYGPAWAAGLAAFVGVLAL</sequence>
<name>A0A1E3QB95_LIPST</name>
<gene>
    <name evidence="2" type="ORF">LIPSTDRAFT_26049</name>
</gene>
<keyword evidence="1" id="KW-1133">Transmembrane helix</keyword>
<feature type="transmembrane region" description="Helical" evidence="1">
    <location>
        <begin position="100"/>
        <end position="119"/>
    </location>
</feature>
<feature type="transmembrane region" description="Helical" evidence="1">
    <location>
        <begin position="154"/>
        <end position="173"/>
    </location>
</feature>
<keyword evidence="1" id="KW-0812">Transmembrane</keyword>
<evidence type="ECO:0000313" key="3">
    <source>
        <dbReference type="Proteomes" id="UP000094385"/>
    </source>
</evidence>
<evidence type="ECO:0008006" key="4">
    <source>
        <dbReference type="Google" id="ProtNLM"/>
    </source>
</evidence>
<protein>
    <recommendedName>
        <fullName evidence="4">DUF1772 domain-containing protein</fullName>
    </recommendedName>
</protein>
<reference evidence="2 3" key="1">
    <citation type="journal article" date="2016" name="Proc. Natl. Acad. Sci. U.S.A.">
        <title>Comparative genomics of biotechnologically important yeasts.</title>
        <authorList>
            <person name="Riley R."/>
            <person name="Haridas S."/>
            <person name="Wolfe K.H."/>
            <person name="Lopes M.R."/>
            <person name="Hittinger C.T."/>
            <person name="Goeker M."/>
            <person name="Salamov A.A."/>
            <person name="Wisecaver J.H."/>
            <person name="Long T.M."/>
            <person name="Calvey C.H."/>
            <person name="Aerts A.L."/>
            <person name="Barry K.W."/>
            <person name="Choi C."/>
            <person name="Clum A."/>
            <person name="Coughlan A.Y."/>
            <person name="Deshpande S."/>
            <person name="Douglass A.P."/>
            <person name="Hanson S.J."/>
            <person name="Klenk H.-P."/>
            <person name="LaButti K.M."/>
            <person name="Lapidus A."/>
            <person name="Lindquist E.A."/>
            <person name="Lipzen A.M."/>
            <person name="Meier-Kolthoff J.P."/>
            <person name="Ohm R.A."/>
            <person name="Otillar R.P."/>
            <person name="Pangilinan J.L."/>
            <person name="Peng Y."/>
            <person name="Rokas A."/>
            <person name="Rosa C.A."/>
            <person name="Scheuner C."/>
            <person name="Sibirny A.A."/>
            <person name="Slot J.C."/>
            <person name="Stielow J.B."/>
            <person name="Sun H."/>
            <person name="Kurtzman C.P."/>
            <person name="Blackwell M."/>
            <person name="Grigoriev I.V."/>
            <person name="Jeffries T.W."/>
        </authorList>
    </citation>
    <scope>NUCLEOTIDE SEQUENCE [LARGE SCALE GENOMIC DNA]</scope>
    <source>
        <strain evidence="2 3">NRRL Y-11557</strain>
    </source>
</reference>
<feature type="transmembrane region" description="Helical" evidence="1">
    <location>
        <begin position="12"/>
        <end position="32"/>
    </location>
</feature>
<proteinExistence type="predicted"/>
<keyword evidence="1" id="KW-0472">Membrane</keyword>
<dbReference type="Proteomes" id="UP000094385">
    <property type="component" value="Unassembled WGS sequence"/>
</dbReference>
<accession>A0A1E3QB95</accession>